<evidence type="ECO:0000313" key="1">
    <source>
        <dbReference type="EMBL" id="AHI19150.1"/>
    </source>
</evidence>
<organism evidence="1 2">
    <name type="scientific">Corynebacterium casei LMG S-19264</name>
    <dbReference type="NCBI Taxonomy" id="1285583"/>
    <lineage>
        <taxon>Bacteria</taxon>
        <taxon>Bacillati</taxon>
        <taxon>Actinomycetota</taxon>
        <taxon>Actinomycetes</taxon>
        <taxon>Mycobacteriales</taxon>
        <taxon>Corynebacteriaceae</taxon>
        <taxon>Corynebacterium</taxon>
    </lineage>
</organism>
<evidence type="ECO:0000313" key="2">
    <source>
        <dbReference type="Proteomes" id="UP000019226"/>
    </source>
</evidence>
<dbReference type="EMBL" id="CP004350">
    <property type="protein sequence ID" value="AHI19150.1"/>
    <property type="molecule type" value="Genomic_DNA"/>
</dbReference>
<gene>
    <name evidence="1" type="ORF">CCASEI_02845</name>
</gene>
<keyword evidence="2" id="KW-1185">Reference proteome</keyword>
<reference evidence="2" key="1">
    <citation type="submission" date="2013-02" db="EMBL/GenBank/DDBJ databases">
        <title>The complete genome sequence of Corynebacterium casei LMG S-19264 (=DSM 44701).</title>
        <authorList>
            <person name="Ruckert C."/>
            <person name="Albersmeier A."/>
            <person name="Kalinowski J."/>
        </authorList>
    </citation>
    <scope>NUCLEOTIDE SEQUENCE [LARGE SCALE GENOMIC DNA]</scope>
    <source>
        <strain evidence="2">LMG S-19264</strain>
    </source>
</reference>
<dbReference type="Proteomes" id="UP000019226">
    <property type="component" value="Chromosome"/>
</dbReference>
<accession>A0ABM5PML4</accession>
<sequence>MSSKSLGRIRDEGVSCVLAVCPAHGVVGHACVDTILAWNPPAINFEVAGIKEPNIIAVFYCAAGIATMRVIVGIGI</sequence>
<name>A0ABM5PML4_9CORY</name>
<protein>
    <submittedName>
        <fullName evidence="1">Uncharacterized protein</fullName>
    </submittedName>
</protein>
<proteinExistence type="predicted"/>